<dbReference type="InterPro" id="IPR006015">
    <property type="entry name" value="Universal_stress_UspA"/>
</dbReference>
<dbReference type="eggNOG" id="COG0589">
    <property type="taxonomic scope" value="Bacteria"/>
</dbReference>
<comment type="similarity">
    <text evidence="1">Belongs to the universal stress protein A family.</text>
</comment>
<dbReference type="CDD" id="cd00293">
    <property type="entry name" value="USP-like"/>
    <property type="match status" value="1"/>
</dbReference>
<dbReference type="EMBL" id="JJMM01000002">
    <property type="protein sequence ID" value="KDR96399.1"/>
    <property type="molecule type" value="Genomic_DNA"/>
</dbReference>
<dbReference type="InterPro" id="IPR014729">
    <property type="entry name" value="Rossmann-like_a/b/a_fold"/>
</dbReference>
<dbReference type="STRING" id="1121324.CLIT_2c00050"/>
<accession>A0A069RH78</accession>
<evidence type="ECO:0000256" key="1">
    <source>
        <dbReference type="ARBA" id="ARBA00008791"/>
    </source>
</evidence>
<dbReference type="Gene3D" id="3.40.50.620">
    <property type="entry name" value="HUPs"/>
    <property type="match status" value="1"/>
</dbReference>
<comment type="caution">
    <text evidence="3">The sequence shown here is derived from an EMBL/GenBank/DDBJ whole genome shotgun (WGS) entry which is preliminary data.</text>
</comment>
<dbReference type="AlphaFoldDB" id="A0A069RH78"/>
<dbReference type="PRINTS" id="PR01438">
    <property type="entry name" value="UNVRSLSTRESS"/>
</dbReference>
<dbReference type="RefSeq" id="WP_074210133.1">
    <property type="nucleotide sequence ID" value="NZ_FSRH01000027.1"/>
</dbReference>
<dbReference type="Proteomes" id="UP000027946">
    <property type="component" value="Unassembled WGS sequence"/>
</dbReference>
<dbReference type="InterPro" id="IPR006016">
    <property type="entry name" value="UspA"/>
</dbReference>
<sequence length="141" mass="16324">MAGILLPVADMKYDKKAFDTAIEIAQKLNLKITLINVQNIDEMERCKIYEEYFMIKDADFEHISKKILENAKTFFEGKDVEVDIKTEYGDPAETIIDMAEKQEFDYVIINSHRIDSKKRFLLGSVTNKVVHHATRPVLVIK</sequence>
<proteinExistence type="inferred from homology"/>
<feature type="domain" description="UspA" evidence="2">
    <location>
        <begin position="4"/>
        <end position="141"/>
    </location>
</feature>
<evidence type="ECO:0000313" key="4">
    <source>
        <dbReference type="Proteomes" id="UP000027946"/>
    </source>
</evidence>
<evidence type="ECO:0000313" key="3">
    <source>
        <dbReference type="EMBL" id="KDR96399.1"/>
    </source>
</evidence>
<dbReference type="OrthoDB" id="9794782at2"/>
<evidence type="ECO:0000259" key="2">
    <source>
        <dbReference type="Pfam" id="PF00582"/>
    </source>
</evidence>
<dbReference type="PANTHER" id="PTHR46268:SF6">
    <property type="entry name" value="UNIVERSAL STRESS PROTEIN UP12"/>
    <property type="match status" value="1"/>
</dbReference>
<keyword evidence="4" id="KW-1185">Reference proteome</keyword>
<name>A0A069RH78_PEPLI</name>
<dbReference type="Pfam" id="PF00582">
    <property type="entry name" value="Usp"/>
    <property type="match status" value="1"/>
</dbReference>
<reference evidence="3 4" key="1">
    <citation type="submission" date="2014-03" db="EMBL/GenBank/DDBJ databases">
        <title>Genome sequence of Clostridium litorale W6, DSM 5388.</title>
        <authorList>
            <person name="Poehlein A."/>
            <person name="Jagirdar A."/>
            <person name="Khonsari B."/>
            <person name="Chibani C.M."/>
            <person name="Gutierrez Gutierrez D.A."/>
            <person name="Davydova E."/>
            <person name="Alghaithi H.S."/>
            <person name="Nair K.P."/>
            <person name="Dhamotharan K."/>
            <person name="Chandran L."/>
            <person name="G W."/>
            <person name="Daniel R."/>
        </authorList>
    </citation>
    <scope>NUCLEOTIDE SEQUENCE [LARGE SCALE GENOMIC DNA]</scope>
    <source>
        <strain evidence="3 4">W6</strain>
    </source>
</reference>
<dbReference type="PANTHER" id="PTHR46268">
    <property type="entry name" value="STRESS RESPONSE PROTEIN NHAX"/>
    <property type="match status" value="1"/>
</dbReference>
<dbReference type="SUPFAM" id="SSF52402">
    <property type="entry name" value="Adenine nucleotide alpha hydrolases-like"/>
    <property type="match status" value="1"/>
</dbReference>
<protein>
    <recommendedName>
        <fullName evidence="2">UspA domain-containing protein</fullName>
    </recommendedName>
</protein>
<organism evidence="3 4">
    <name type="scientific">Peptoclostridium litorale DSM 5388</name>
    <dbReference type="NCBI Taxonomy" id="1121324"/>
    <lineage>
        <taxon>Bacteria</taxon>
        <taxon>Bacillati</taxon>
        <taxon>Bacillota</taxon>
        <taxon>Clostridia</taxon>
        <taxon>Peptostreptococcales</taxon>
        <taxon>Peptoclostridiaceae</taxon>
        <taxon>Peptoclostridium</taxon>
    </lineage>
</organism>
<gene>
    <name evidence="3" type="ORF">CLIT_2c00050</name>
</gene>